<feature type="transmembrane region" description="Helical" evidence="1">
    <location>
        <begin position="132"/>
        <end position="154"/>
    </location>
</feature>
<dbReference type="EMBL" id="JAXIVU010000035">
    <property type="protein sequence ID" value="MDY7220475.1"/>
    <property type="molecule type" value="Genomic_DNA"/>
</dbReference>
<comment type="caution">
    <text evidence="2">The sequence shown here is derived from an EMBL/GenBank/DDBJ whole genome shotgun (WGS) entry which is preliminary data.</text>
</comment>
<evidence type="ECO:0000313" key="2">
    <source>
        <dbReference type="EMBL" id="MDY7220475.1"/>
    </source>
</evidence>
<keyword evidence="1" id="KW-1133">Transmembrane helix</keyword>
<dbReference type="InterPro" id="IPR010994">
    <property type="entry name" value="RuvA_2-like"/>
</dbReference>
<name>A0ABU5GU10_9GAMM</name>
<dbReference type="SUPFAM" id="SSF47781">
    <property type="entry name" value="RuvA domain 2-like"/>
    <property type="match status" value="1"/>
</dbReference>
<organism evidence="2 3">
    <name type="scientific">Denitrificimonas halotolerans</name>
    <dbReference type="NCBI Taxonomy" id="3098930"/>
    <lineage>
        <taxon>Bacteria</taxon>
        <taxon>Pseudomonadati</taxon>
        <taxon>Pseudomonadota</taxon>
        <taxon>Gammaproteobacteria</taxon>
        <taxon>Pseudomonadales</taxon>
        <taxon>Pseudomonadaceae</taxon>
        <taxon>Denitrificimonas</taxon>
    </lineage>
</organism>
<keyword evidence="1" id="KW-0472">Membrane</keyword>
<keyword evidence="3" id="KW-1185">Reference proteome</keyword>
<evidence type="ECO:0000313" key="3">
    <source>
        <dbReference type="Proteomes" id="UP001294570"/>
    </source>
</evidence>
<keyword evidence="1" id="KW-0812">Transmembrane</keyword>
<proteinExistence type="predicted"/>
<accession>A0ABU5GU10</accession>
<gene>
    <name evidence="2" type="ORF">TOI97_13000</name>
</gene>
<dbReference type="Gene3D" id="1.10.150.320">
    <property type="entry name" value="Photosystem II 12 kDa extrinsic protein"/>
    <property type="match status" value="1"/>
</dbReference>
<dbReference type="Pfam" id="PF12836">
    <property type="entry name" value="HHH_3"/>
    <property type="match status" value="1"/>
</dbReference>
<dbReference type="Proteomes" id="UP001294570">
    <property type="component" value="Unassembled WGS sequence"/>
</dbReference>
<reference evidence="2 3" key="1">
    <citation type="submission" date="2023-12" db="EMBL/GenBank/DDBJ databases">
        <title>Denitrificimonas halotolerans sp. nov.,a novel species isolated from landfill leachate.</title>
        <authorList>
            <person name="Wang S."/>
        </authorList>
    </citation>
    <scope>NUCLEOTIDE SEQUENCE [LARGE SCALE GENOMIC DNA]</scope>
    <source>
        <strain evidence="2 3">JX-1</strain>
    </source>
</reference>
<sequence length="436" mass="48333">MAFFNIGKKDKYGKQRRIEHRSKHLRISRTGGVALRKQVKAAGLTLTANSKHGVRVSTQVTPGTQVALQNGRFVLRGRYGRGPLRLNLSKSGVSVSTRNALGTFNLIKPNRSSVKIAGVQLRGKKAANIQMIFMFGMLITAALQASLVVLAFIFQGLGHTLTLLWCWLSSLPQRLNAALTRRRNKKIKANLERTAQLFHPPVSQWTASQLRAALLLVITGWGRGLTAQAAATRLTQHQQPSDINQNSEPVLDISFSELEEIAQRLESVRTAHLEHAHADPYAITALFAQQLFECLPEQERIEAFLNTDDWIVALEPRTVLQEKLLEIFAEFAQLCFQMVEPQSVEPQATDQNVSETASTVDHLSAAHFMQSAPDSYGLINLNTASFEQLQTLPHIGFDRALDIIRLRPITHVSQLKAIKGIGPARLADIERAGVTL</sequence>
<protein>
    <submittedName>
        <fullName evidence="2">Helix-hairpin-helix domain-containing protein</fullName>
    </submittedName>
</protein>
<dbReference type="RefSeq" id="WP_321554555.1">
    <property type="nucleotide sequence ID" value="NZ_JAXIVU010000035.1"/>
</dbReference>
<evidence type="ECO:0000256" key="1">
    <source>
        <dbReference type="SAM" id="Phobius"/>
    </source>
</evidence>